<sequence>MLFMRPCDMVGDMNAKTAELEYWQDIVIKKEDMAAYLGIRSEVSIENSRNYCNYGKRLSNLLRIDVVQKTG</sequence>
<evidence type="ECO:0000313" key="1">
    <source>
        <dbReference type="EMBL" id="PUV26555.1"/>
    </source>
</evidence>
<organism evidence="1 2">
    <name type="scientific">Sphingobacterium athyrii</name>
    <dbReference type="NCBI Taxonomy" id="2152717"/>
    <lineage>
        <taxon>Bacteria</taxon>
        <taxon>Pseudomonadati</taxon>
        <taxon>Bacteroidota</taxon>
        <taxon>Sphingobacteriia</taxon>
        <taxon>Sphingobacteriales</taxon>
        <taxon>Sphingobacteriaceae</taxon>
        <taxon>Sphingobacterium</taxon>
    </lineage>
</organism>
<dbReference type="EMBL" id="QCXX01000001">
    <property type="protein sequence ID" value="PUV26555.1"/>
    <property type="molecule type" value="Genomic_DNA"/>
</dbReference>
<dbReference type="AlphaFoldDB" id="A0A363P0F0"/>
<name>A0A363P0F0_9SPHI</name>
<proteinExistence type="predicted"/>
<comment type="caution">
    <text evidence="1">The sequence shown here is derived from an EMBL/GenBank/DDBJ whole genome shotgun (WGS) entry which is preliminary data.</text>
</comment>
<accession>A0A363P0F0</accession>
<dbReference type="Proteomes" id="UP000250831">
    <property type="component" value="Unassembled WGS sequence"/>
</dbReference>
<reference evidence="1 2" key="1">
    <citation type="submission" date="2018-04" db="EMBL/GenBank/DDBJ databases">
        <title>Sphingobacterium sp. M46 Genome.</title>
        <authorList>
            <person name="Cheng J."/>
            <person name="Li Y."/>
        </authorList>
    </citation>
    <scope>NUCLEOTIDE SEQUENCE [LARGE SCALE GENOMIC DNA]</scope>
    <source>
        <strain evidence="1 2">M46</strain>
    </source>
</reference>
<evidence type="ECO:0000313" key="2">
    <source>
        <dbReference type="Proteomes" id="UP000250831"/>
    </source>
</evidence>
<keyword evidence="2" id="KW-1185">Reference proteome</keyword>
<gene>
    <name evidence="1" type="ORF">DCO56_06350</name>
</gene>
<protein>
    <submittedName>
        <fullName evidence="1">Uncharacterized protein</fullName>
    </submittedName>
</protein>